<proteinExistence type="predicted"/>
<dbReference type="RefSeq" id="WP_146536601.1">
    <property type="nucleotide sequence ID" value="NZ_SJPX01000005.1"/>
</dbReference>
<protein>
    <submittedName>
        <fullName evidence="1">Uncharacterized protein</fullName>
    </submittedName>
</protein>
<accession>A0A5C6ELP8</accession>
<evidence type="ECO:0000313" key="1">
    <source>
        <dbReference type="EMBL" id="TWU48209.1"/>
    </source>
</evidence>
<dbReference type="Proteomes" id="UP000317977">
    <property type="component" value="Unassembled WGS sequence"/>
</dbReference>
<gene>
    <name evidence="1" type="ORF">Poly59_50550</name>
</gene>
<sequence length="228" mass="25511">MTIAQREAISGFDADIDNDATDDLTYQWDALLRRVRRDDGTTASSYVQTRVAEPWTLAGIYAHRVELTTEEAMKLCDDAPQDREGRKAFDRHLDDRCQCFRSAYHLLGPDADGETLITLKMTRAIKVAGQVQVNGTPLANAFIMIHSKKTAIDQLFPRSAPELTDHEGKFSCYCFPGDLDQARIVAERPSGNRVLTLSDIQPTSTATGMMFEFDTDAKDYEVVGKPKR</sequence>
<comment type="caution">
    <text evidence="1">The sequence shown here is derived from an EMBL/GenBank/DDBJ whole genome shotgun (WGS) entry which is preliminary data.</text>
</comment>
<keyword evidence="2" id="KW-1185">Reference proteome</keyword>
<evidence type="ECO:0000313" key="2">
    <source>
        <dbReference type="Proteomes" id="UP000317977"/>
    </source>
</evidence>
<dbReference type="AlphaFoldDB" id="A0A5C6ELP8"/>
<dbReference type="EMBL" id="SJPX01000005">
    <property type="protein sequence ID" value="TWU48209.1"/>
    <property type="molecule type" value="Genomic_DNA"/>
</dbReference>
<name>A0A5C6ELP8_9BACT</name>
<reference evidence="1 2" key="1">
    <citation type="submission" date="2019-02" db="EMBL/GenBank/DDBJ databases">
        <title>Deep-cultivation of Planctomycetes and their phenomic and genomic characterization uncovers novel biology.</title>
        <authorList>
            <person name="Wiegand S."/>
            <person name="Jogler M."/>
            <person name="Boedeker C."/>
            <person name="Pinto D."/>
            <person name="Vollmers J."/>
            <person name="Rivas-Marin E."/>
            <person name="Kohn T."/>
            <person name="Peeters S.H."/>
            <person name="Heuer A."/>
            <person name="Rast P."/>
            <person name="Oberbeckmann S."/>
            <person name="Bunk B."/>
            <person name="Jeske O."/>
            <person name="Meyerdierks A."/>
            <person name="Storesund J.E."/>
            <person name="Kallscheuer N."/>
            <person name="Luecker S."/>
            <person name="Lage O.M."/>
            <person name="Pohl T."/>
            <person name="Merkel B.J."/>
            <person name="Hornburger P."/>
            <person name="Mueller R.-W."/>
            <person name="Bruemmer F."/>
            <person name="Labrenz M."/>
            <person name="Spormann A.M."/>
            <person name="Op Den Camp H."/>
            <person name="Overmann J."/>
            <person name="Amann R."/>
            <person name="Jetten M.S.M."/>
            <person name="Mascher T."/>
            <person name="Medema M.H."/>
            <person name="Devos D.P."/>
            <person name="Kaster A.-K."/>
            <person name="Ovreas L."/>
            <person name="Rohde M."/>
            <person name="Galperin M.Y."/>
            <person name="Jogler C."/>
        </authorList>
    </citation>
    <scope>NUCLEOTIDE SEQUENCE [LARGE SCALE GENOMIC DNA]</scope>
    <source>
        <strain evidence="1 2">Poly59</strain>
    </source>
</reference>
<dbReference type="OrthoDB" id="264033at2"/>
<organism evidence="1 2">
    <name type="scientific">Rubripirellula reticaptiva</name>
    <dbReference type="NCBI Taxonomy" id="2528013"/>
    <lineage>
        <taxon>Bacteria</taxon>
        <taxon>Pseudomonadati</taxon>
        <taxon>Planctomycetota</taxon>
        <taxon>Planctomycetia</taxon>
        <taxon>Pirellulales</taxon>
        <taxon>Pirellulaceae</taxon>
        <taxon>Rubripirellula</taxon>
    </lineage>
</organism>